<gene>
    <name evidence="3" type="ORF">ACFFRE_01830</name>
</gene>
<name>A0ABV6BZP2_9ACTN</name>
<dbReference type="SUPFAM" id="SSF54631">
    <property type="entry name" value="CBS-domain pair"/>
    <property type="match status" value="1"/>
</dbReference>
<dbReference type="CDD" id="cd04606">
    <property type="entry name" value="CBS_pair_Mg_transporter"/>
    <property type="match status" value="1"/>
</dbReference>
<dbReference type="InterPro" id="IPR038076">
    <property type="entry name" value="MgtE_N_sf"/>
</dbReference>
<dbReference type="SUPFAM" id="SSF158791">
    <property type="entry name" value="MgtE N-terminal domain-like"/>
    <property type="match status" value="1"/>
</dbReference>
<feature type="domain" description="CBS" evidence="2">
    <location>
        <begin position="365"/>
        <end position="425"/>
    </location>
</feature>
<evidence type="ECO:0000313" key="3">
    <source>
        <dbReference type="EMBL" id="MFC0080896.1"/>
    </source>
</evidence>
<keyword evidence="4" id="KW-1185">Reference proteome</keyword>
<feature type="domain" description="CBS" evidence="2">
    <location>
        <begin position="301"/>
        <end position="363"/>
    </location>
</feature>
<dbReference type="PANTHER" id="PTHR43773:SF1">
    <property type="entry name" value="MAGNESIUM TRANSPORTER MGTE"/>
    <property type="match status" value="1"/>
</dbReference>
<protein>
    <submittedName>
        <fullName evidence="3">Magnesium transporter MgtE N-terminal domain-containing protein</fullName>
    </submittedName>
</protein>
<dbReference type="Pfam" id="PF00571">
    <property type="entry name" value="CBS"/>
    <property type="match status" value="2"/>
</dbReference>
<dbReference type="InterPro" id="IPR006669">
    <property type="entry name" value="MgtE_transporter"/>
</dbReference>
<proteinExistence type="predicted"/>
<organism evidence="3 4">
    <name type="scientific">Aciditerrimonas ferrireducens</name>
    <dbReference type="NCBI Taxonomy" id="667306"/>
    <lineage>
        <taxon>Bacteria</taxon>
        <taxon>Bacillati</taxon>
        <taxon>Actinomycetota</taxon>
        <taxon>Acidimicrobiia</taxon>
        <taxon>Acidimicrobiales</taxon>
        <taxon>Acidimicrobiaceae</taxon>
        <taxon>Aciditerrimonas</taxon>
    </lineage>
</organism>
<evidence type="ECO:0000259" key="2">
    <source>
        <dbReference type="PROSITE" id="PS51371"/>
    </source>
</evidence>
<dbReference type="PANTHER" id="PTHR43773">
    <property type="entry name" value="MAGNESIUM TRANSPORTER MGTE"/>
    <property type="match status" value="1"/>
</dbReference>
<sequence length="429" mass="47480">MPGGKALGEQGSTTLDYSNLLHCSVLKGQPLVDPQGRELARVVDLVARFADEGYPPVTGILVRRGDQELFVPLHRLVGVDEGPLVLADGDVGRLTAFERRPGEVLLARDVAGRQVVYLARHHRGRLVVAGDLLLGWRDGRLLVLGACVGHRRRLFGRRSPRSDAIDWRDVEPFLRHVPTSRLRMRLRRLHELHPGQVADLVEEASPEEAAEIIEAVGEDRAFEADVFEELDQEHQLELVARRSDAEVAQLLARMAPDDAADLLTELDQRRREPILAALEPGVREELRRLLSYNPDSAGGLMSPNRVVLPAGATATEAIAELRARPEVPENLDTVFLVDDQGRLTGALPLAGLLRAPETARLEELAQPDPPRVRTDADLVEVTLVMTDYNLTSLPVVDDDDRLVGVVTIDDVVEQLVPENWRRRAESDEA</sequence>
<reference evidence="3 4" key="1">
    <citation type="submission" date="2024-09" db="EMBL/GenBank/DDBJ databases">
        <authorList>
            <person name="Sun Q."/>
            <person name="Mori K."/>
        </authorList>
    </citation>
    <scope>NUCLEOTIDE SEQUENCE [LARGE SCALE GENOMIC DNA]</scope>
    <source>
        <strain evidence="3 4">JCM 15389</strain>
    </source>
</reference>
<accession>A0ABV6BZP2</accession>
<dbReference type="InterPro" id="IPR046342">
    <property type="entry name" value="CBS_dom_sf"/>
</dbReference>
<comment type="caution">
    <text evidence="3">The sequence shown here is derived from an EMBL/GenBank/DDBJ whole genome shotgun (WGS) entry which is preliminary data.</text>
</comment>
<dbReference type="RefSeq" id="WP_248105958.1">
    <property type="nucleotide sequence ID" value="NZ_JAKHEX010000004.1"/>
</dbReference>
<dbReference type="InterPro" id="IPR000644">
    <property type="entry name" value="CBS_dom"/>
</dbReference>
<dbReference type="Proteomes" id="UP001589788">
    <property type="component" value="Unassembled WGS sequence"/>
</dbReference>
<dbReference type="Gene3D" id="1.25.60.10">
    <property type="entry name" value="MgtE N-terminal domain-like"/>
    <property type="match status" value="1"/>
</dbReference>
<dbReference type="Pfam" id="PF03448">
    <property type="entry name" value="MgtE_N"/>
    <property type="match status" value="1"/>
</dbReference>
<dbReference type="EMBL" id="JBHLYQ010000008">
    <property type="protein sequence ID" value="MFC0080896.1"/>
    <property type="molecule type" value="Genomic_DNA"/>
</dbReference>
<evidence type="ECO:0000256" key="1">
    <source>
        <dbReference type="PROSITE-ProRule" id="PRU00703"/>
    </source>
</evidence>
<dbReference type="Gene3D" id="3.10.580.10">
    <property type="entry name" value="CBS-domain"/>
    <property type="match status" value="1"/>
</dbReference>
<dbReference type="SMART" id="SM00116">
    <property type="entry name" value="CBS"/>
    <property type="match status" value="1"/>
</dbReference>
<dbReference type="SMART" id="SM00924">
    <property type="entry name" value="MgtE_N"/>
    <property type="match status" value="1"/>
</dbReference>
<evidence type="ECO:0000313" key="4">
    <source>
        <dbReference type="Proteomes" id="UP001589788"/>
    </source>
</evidence>
<dbReference type="InterPro" id="IPR006668">
    <property type="entry name" value="Mg_transptr_MgtE_intracell_dom"/>
</dbReference>
<keyword evidence="1" id="KW-0129">CBS domain</keyword>
<dbReference type="PROSITE" id="PS51371">
    <property type="entry name" value="CBS"/>
    <property type="match status" value="2"/>
</dbReference>